<name>A0A813JT63_POLGL</name>
<evidence type="ECO:0000313" key="2">
    <source>
        <dbReference type="EMBL" id="CAE8682297.1"/>
    </source>
</evidence>
<comment type="caution">
    <text evidence="2">The sequence shown here is derived from an EMBL/GenBank/DDBJ whole genome shotgun (WGS) entry which is preliminary data.</text>
</comment>
<feature type="compositionally biased region" description="Low complexity" evidence="1">
    <location>
        <begin position="412"/>
        <end position="422"/>
    </location>
</feature>
<organism evidence="2 3">
    <name type="scientific">Polarella glacialis</name>
    <name type="common">Dinoflagellate</name>
    <dbReference type="NCBI Taxonomy" id="89957"/>
    <lineage>
        <taxon>Eukaryota</taxon>
        <taxon>Sar</taxon>
        <taxon>Alveolata</taxon>
        <taxon>Dinophyceae</taxon>
        <taxon>Suessiales</taxon>
        <taxon>Suessiaceae</taxon>
        <taxon>Polarella</taxon>
    </lineage>
</organism>
<feature type="region of interest" description="Disordered" evidence="1">
    <location>
        <begin position="444"/>
        <end position="516"/>
    </location>
</feature>
<feature type="region of interest" description="Disordered" evidence="1">
    <location>
        <begin position="1060"/>
        <end position="1090"/>
    </location>
</feature>
<feature type="compositionally biased region" description="Low complexity" evidence="1">
    <location>
        <begin position="450"/>
        <end position="477"/>
    </location>
</feature>
<feature type="compositionally biased region" description="Basic and acidic residues" evidence="1">
    <location>
        <begin position="1060"/>
        <end position="1071"/>
    </location>
</feature>
<proteinExistence type="predicted"/>
<sequence length="1349" mass="142268">MPLDHGVYMVLLCSIDAHAAAAIAALRGAPELPELCLEEVRRVRRLAATVPRAQLLRVRRLRLLALTSRVLARLWSGENCDWGPAVLGFLEHCLQAASGTHWTVGRLLAELEGMACKELLKLLKLLLKPKSGFLPAAVALMRRQALAFWMLRAGEVLREDTTRPFCRQGSCYFCEVELEACAKSQKEASRFSKRMRLGAEDTVIQQRRPLKLRRRLAFTSPGLLGVCTAFAVATIVVGWEGGEAEGGLGGVATNRSNPFVGQQPRASTTASHPLLHSIAASRARHLGALMELTGADARAPLAKPCVAGSEERENTLQAACVEKSTSAGEFLKAEVVGKGEPAGPLECVVAVANARDVLAEFADASSALADAKAHAFLVCEHVLSDFTGTSADTKLVFAAEELSHSLELPAGEQQHQEQQQQQLSWPAASTGCHKQTRLDAAKVDLKAESSEPSSPSDSGQQQQQSQPSSLSANSAASDVEAGAENDSGLPVRSEWSAAAATVAETTSPAVTEHGYADADTDMACKEESPEFADDLPEKLDLELESGDSDALSMSFARHPEAKTLAKSDVVEWNLPLLPELFGVTTSAALANPEGIEEVVELAADASLCCEHWPADFADAPSDTTLVASLDGPDYSPEEVAGTTVGLKPVAFKVDGARAWQALSTGCAEQAQIEESKEAVKADVAEAGSPEQSDLFAAVAAVAETTSPAVTEFGSDVDADADTDMVCKEESPEFADDLPEKLDLELESRDSDALSMSFARHPEAKTLVKSDVAEWNLPSLPELLAATTTVATVANPEGTEEVVELAADASPYCEHRHADFADASSETTLVGSLEEPGFSPEEVVGTTARLPPVASWEDGARAWQTLSTGCAELTETEESRGAVKAEVAEAGSPVRSEWSAVVQVGGVADWTASVHEEAVKTEVAEEGMAWEHKLRYFTDLSLQTPVSHASEELGPLVALSGTTVEPLAVSHLAGVHVQTWDASAVSETGSDDGLLDVADATSKTLSQELERTDSNVSCKGFSDQPPSEDSVKAALAEVDSPNLSAWSATFANAVLAELSHSGREAKSPERRTLRAAPLADTADPAENEAVENAHAEAGVAWETALGDFADVFLRTPVAYASEELGPIVAFTELLTEPHLGGMQAWEASAVREPDSDGNADVGLADGGSLDVAHTNCMTLGQEVERTDRNVLPVGTSDQPPSGDFVDAAAAEVDSPNLSAWSATFANAVLAELSHSGGEAAQSIEFRTSCTATLAAAAGPAENEPVSHAEDGACMAWDTKLADFTDNNNNHNNNNSNSNNNMFLQTPVSYASEVLGPFVVLAGTTVGPLTVSHLADVQIQAWEASTVSELG</sequence>
<accession>A0A813JT63</accession>
<evidence type="ECO:0000256" key="1">
    <source>
        <dbReference type="SAM" id="MobiDB-lite"/>
    </source>
</evidence>
<gene>
    <name evidence="2" type="ORF">PGLA2088_LOCUS22868</name>
</gene>
<evidence type="ECO:0000313" key="3">
    <source>
        <dbReference type="Proteomes" id="UP000626109"/>
    </source>
</evidence>
<feature type="region of interest" description="Disordered" evidence="1">
    <location>
        <begin position="410"/>
        <end position="431"/>
    </location>
</feature>
<feature type="compositionally biased region" description="Low complexity" evidence="1">
    <location>
        <begin position="496"/>
        <end position="512"/>
    </location>
</feature>
<dbReference type="Proteomes" id="UP000626109">
    <property type="component" value="Unassembled WGS sequence"/>
</dbReference>
<dbReference type="EMBL" id="CAJNNW010026060">
    <property type="protein sequence ID" value="CAE8682297.1"/>
    <property type="molecule type" value="Genomic_DNA"/>
</dbReference>
<protein>
    <submittedName>
        <fullName evidence="2">Uncharacterized protein</fullName>
    </submittedName>
</protein>
<reference evidence="2" key="1">
    <citation type="submission" date="2021-02" db="EMBL/GenBank/DDBJ databases">
        <authorList>
            <person name="Dougan E. K."/>
            <person name="Rhodes N."/>
            <person name="Thang M."/>
            <person name="Chan C."/>
        </authorList>
    </citation>
    <scope>NUCLEOTIDE SEQUENCE</scope>
</reference>